<sequence length="31" mass="3533">NMRRTCEHFIYGWAVGADPLYLPENVGVPLN</sequence>
<organism evidence="1 2">
    <name type="scientific">Allacma fusca</name>
    <dbReference type="NCBI Taxonomy" id="39272"/>
    <lineage>
        <taxon>Eukaryota</taxon>
        <taxon>Metazoa</taxon>
        <taxon>Ecdysozoa</taxon>
        <taxon>Arthropoda</taxon>
        <taxon>Hexapoda</taxon>
        <taxon>Collembola</taxon>
        <taxon>Symphypleona</taxon>
        <taxon>Sminthuridae</taxon>
        <taxon>Allacma</taxon>
    </lineage>
</organism>
<feature type="non-terminal residue" evidence="1">
    <location>
        <position position="1"/>
    </location>
</feature>
<dbReference type="EMBL" id="CAJVCH010429212">
    <property type="protein sequence ID" value="CAG7818729.1"/>
    <property type="molecule type" value="Genomic_DNA"/>
</dbReference>
<reference evidence="1" key="1">
    <citation type="submission" date="2021-06" db="EMBL/GenBank/DDBJ databases">
        <authorList>
            <person name="Hodson N. C."/>
            <person name="Mongue J. A."/>
            <person name="Jaron S. K."/>
        </authorList>
    </citation>
    <scope>NUCLEOTIDE SEQUENCE</scope>
</reference>
<dbReference type="AlphaFoldDB" id="A0A8J2PM65"/>
<dbReference type="Proteomes" id="UP000708208">
    <property type="component" value="Unassembled WGS sequence"/>
</dbReference>
<proteinExistence type="predicted"/>
<name>A0A8J2PM65_9HEXA</name>
<evidence type="ECO:0000313" key="1">
    <source>
        <dbReference type="EMBL" id="CAG7818729.1"/>
    </source>
</evidence>
<gene>
    <name evidence="1" type="ORF">AFUS01_LOCUS29213</name>
</gene>
<protein>
    <submittedName>
        <fullName evidence="1">Uncharacterized protein</fullName>
    </submittedName>
</protein>
<comment type="caution">
    <text evidence="1">The sequence shown here is derived from an EMBL/GenBank/DDBJ whole genome shotgun (WGS) entry which is preliminary data.</text>
</comment>
<feature type="non-terminal residue" evidence="1">
    <location>
        <position position="31"/>
    </location>
</feature>
<dbReference type="OrthoDB" id="19261at2759"/>
<accession>A0A8J2PM65</accession>
<evidence type="ECO:0000313" key="2">
    <source>
        <dbReference type="Proteomes" id="UP000708208"/>
    </source>
</evidence>
<keyword evidence="2" id="KW-1185">Reference proteome</keyword>